<comment type="caution">
    <text evidence="4">The sequence shown here is derived from an EMBL/GenBank/DDBJ whole genome shotgun (WGS) entry which is preliminary data.</text>
</comment>
<reference evidence="4" key="1">
    <citation type="submission" date="2021-02" db="EMBL/GenBank/DDBJ databases">
        <authorList>
            <person name="Dougan E. K."/>
            <person name="Rhodes N."/>
            <person name="Thang M."/>
            <person name="Chan C."/>
        </authorList>
    </citation>
    <scope>NUCLEOTIDE SEQUENCE</scope>
</reference>
<organism evidence="4 5">
    <name type="scientific">Symbiodinium necroappetens</name>
    <dbReference type="NCBI Taxonomy" id="1628268"/>
    <lineage>
        <taxon>Eukaryota</taxon>
        <taxon>Sar</taxon>
        <taxon>Alveolata</taxon>
        <taxon>Dinophyceae</taxon>
        <taxon>Suessiales</taxon>
        <taxon>Symbiodiniaceae</taxon>
        <taxon>Symbiodinium</taxon>
    </lineage>
</organism>
<evidence type="ECO:0000256" key="1">
    <source>
        <dbReference type="ARBA" id="ARBA00022441"/>
    </source>
</evidence>
<evidence type="ECO:0000256" key="3">
    <source>
        <dbReference type="SAM" id="MobiDB-lite"/>
    </source>
</evidence>
<dbReference type="Proteomes" id="UP000601435">
    <property type="component" value="Unassembled WGS sequence"/>
</dbReference>
<dbReference type="EMBL" id="CAJNJA010050487">
    <property type="protein sequence ID" value="CAE7841464.1"/>
    <property type="molecule type" value="Genomic_DNA"/>
</dbReference>
<dbReference type="PANTHER" id="PTHR46647:SF1">
    <property type="entry name" value="RAB9 EFFECTOR PROTEIN WITH KELCH MOTIFS"/>
    <property type="match status" value="1"/>
</dbReference>
<gene>
    <name evidence="4" type="primary">gefF</name>
    <name evidence="4" type="ORF">SNEC2469_LOCUS25534</name>
</gene>
<dbReference type="OrthoDB" id="10251809at2759"/>
<keyword evidence="2" id="KW-0677">Repeat</keyword>
<dbReference type="AlphaFoldDB" id="A0A812ZXT6"/>
<keyword evidence="1" id="KW-0880">Kelch repeat</keyword>
<feature type="non-terminal residue" evidence="4">
    <location>
        <position position="1"/>
    </location>
</feature>
<evidence type="ECO:0000313" key="5">
    <source>
        <dbReference type="Proteomes" id="UP000601435"/>
    </source>
</evidence>
<keyword evidence="5" id="KW-1185">Reference proteome</keyword>
<dbReference type="SUPFAM" id="SSF50965">
    <property type="entry name" value="Galactose oxidase, central domain"/>
    <property type="match status" value="1"/>
</dbReference>
<sequence length="206" mass="22732">MRSIRHVSQANSWEQLSPSGTVPSSRNSHTAVWSSAANGFYVFGGYNGAGPESVFLNDLWFYARQETFHEEMHSIRHVSQANSWEQLSPSGTAPSIRYEPRAVWSPAADGFYTFGGFDAGVGRVLRARQHVSRLRCGVAGVTDEDIATTYGSTTVRPARAIASLRGAFFVEDVEAIFREEMRSIRHVSQANSWQADGFYVFGGSPD</sequence>
<dbReference type="InterPro" id="IPR015915">
    <property type="entry name" value="Kelch-typ_b-propeller"/>
</dbReference>
<dbReference type="InterPro" id="IPR011043">
    <property type="entry name" value="Gal_Oxase/kelch_b-propeller"/>
</dbReference>
<feature type="region of interest" description="Disordered" evidence="3">
    <location>
        <begin position="1"/>
        <end position="28"/>
    </location>
</feature>
<dbReference type="Gene3D" id="2.120.10.80">
    <property type="entry name" value="Kelch-type beta propeller"/>
    <property type="match status" value="1"/>
</dbReference>
<proteinExistence type="predicted"/>
<dbReference type="InterPro" id="IPR052124">
    <property type="entry name" value="Rab9_kelch_effector"/>
</dbReference>
<accession>A0A812ZXT6</accession>
<protein>
    <submittedName>
        <fullName evidence="4">GefF protein</fullName>
    </submittedName>
</protein>
<evidence type="ECO:0000313" key="4">
    <source>
        <dbReference type="EMBL" id="CAE7841464.1"/>
    </source>
</evidence>
<dbReference type="PANTHER" id="PTHR46647">
    <property type="entry name" value="RAB9 EFFECTOR PROTEIN WITH KELCH MOTIFS"/>
    <property type="match status" value="1"/>
</dbReference>
<evidence type="ECO:0000256" key="2">
    <source>
        <dbReference type="ARBA" id="ARBA00022737"/>
    </source>
</evidence>
<name>A0A812ZXT6_9DINO</name>
<dbReference type="Pfam" id="PF24681">
    <property type="entry name" value="Kelch_KLHDC2_KLHL20_DRC7"/>
    <property type="match status" value="1"/>
</dbReference>